<dbReference type="GeneID" id="106159476"/>
<evidence type="ECO:0000313" key="3">
    <source>
        <dbReference type="RefSeq" id="XP_013391223.1"/>
    </source>
</evidence>
<dbReference type="Gene3D" id="3.40.50.450">
    <property type="match status" value="1"/>
</dbReference>
<dbReference type="InParanoid" id="A0A1S3HYZ0"/>
<dbReference type="KEGG" id="lak:106159476"/>
<name>A0A1S3HYZ0_LINAN</name>
<accession>A0A1S3HYZ0</accession>
<proteinExistence type="predicted"/>
<dbReference type="Proteomes" id="UP000085678">
    <property type="component" value="Unplaced"/>
</dbReference>
<evidence type="ECO:0000313" key="2">
    <source>
        <dbReference type="Proteomes" id="UP000085678"/>
    </source>
</evidence>
<evidence type="ECO:0000256" key="1">
    <source>
        <dbReference type="SAM" id="MobiDB-lite"/>
    </source>
</evidence>
<keyword evidence="2" id="KW-1185">Reference proteome</keyword>
<sequence>MSSLGESYDSWDEYVEDSELLRAAEEWESSPDSLELSPSVFTQQETSTAPASYTNHSGGANGSDIYWQKMSDRYNVKTVVYSFPGHATNNPYRKVLNKKELKDSNMHLSKANKVLHRKFPTGKNFVDSLLQRNWYQVKNSDAVFAVGKIIRNKMVDGGTGWAVQMAVDNNKSVYVFDCFKNERTGMEEGSCQWFKYDFVRRMFKFYPGVPELTHDFAGIGTRALTDKGKFAIEEVFERTFNCK</sequence>
<dbReference type="OrthoDB" id="5975382at2759"/>
<feature type="region of interest" description="Disordered" evidence="1">
    <location>
        <begin position="22"/>
        <end position="56"/>
    </location>
</feature>
<protein>
    <submittedName>
        <fullName evidence="3">Uncharacterized protein LOC106159476</fullName>
    </submittedName>
</protein>
<reference evidence="3" key="1">
    <citation type="submission" date="2025-08" db="UniProtKB">
        <authorList>
            <consortium name="RefSeq"/>
        </authorList>
    </citation>
    <scope>IDENTIFICATION</scope>
    <source>
        <tissue evidence="3">Gonads</tissue>
    </source>
</reference>
<gene>
    <name evidence="3" type="primary">LOC106159476</name>
</gene>
<organism evidence="2 3">
    <name type="scientific">Lingula anatina</name>
    <name type="common">Brachiopod</name>
    <name type="synonym">Lingula unguis</name>
    <dbReference type="NCBI Taxonomy" id="7574"/>
    <lineage>
        <taxon>Eukaryota</taxon>
        <taxon>Metazoa</taxon>
        <taxon>Spiralia</taxon>
        <taxon>Lophotrochozoa</taxon>
        <taxon>Brachiopoda</taxon>
        <taxon>Linguliformea</taxon>
        <taxon>Lingulata</taxon>
        <taxon>Lingulida</taxon>
        <taxon>Linguloidea</taxon>
        <taxon>Lingulidae</taxon>
        <taxon>Lingula</taxon>
    </lineage>
</organism>
<feature type="compositionally biased region" description="Polar residues" evidence="1">
    <location>
        <begin position="40"/>
        <end position="56"/>
    </location>
</feature>
<dbReference type="RefSeq" id="XP_013391223.1">
    <property type="nucleotide sequence ID" value="XM_013535769.2"/>
</dbReference>
<feature type="compositionally biased region" description="Low complexity" evidence="1">
    <location>
        <begin position="30"/>
        <end position="39"/>
    </location>
</feature>
<dbReference type="AlphaFoldDB" id="A0A1S3HYZ0"/>